<reference evidence="2 3" key="1">
    <citation type="submission" date="2021-01" db="EMBL/GenBank/DDBJ databases">
        <title>Whole genome shotgun sequence of Actinoplanes couchii NBRC 106145.</title>
        <authorList>
            <person name="Komaki H."/>
            <person name="Tamura T."/>
        </authorList>
    </citation>
    <scope>NUCLEOTIDE SEQUENCE [LARGE SCALE GENOMIC DNA]</scope>
    <source>
        <strain evidence="2 3">NBRC 106145</strain>
    </source>
</reference>
<sequence>MPDSGIQRQTQQKRVTETFSPTELVRQRNRPEAGRVSVQSRLPSLLPSAAQLSCETASSSQPRVNLTGSSRPTEFVGAPLSRGDVPSRDHRSPRLAGAATPQPRSVPNRTM</sequence>
<comment type="caution">
    <text evidence="2">The sequence shown here is derived from an EMBL/GenBank/DDBJ whole genome shotgun (WGS) entry which is preliminary data.</text>
</comment>
<feature type="compositionally biased region" description="Polar residues" evidence="1">
    <location>
        <begin position="102"/>
        <end position="111"/>
    </location>
</feature>
<feature type="region of interest" description="Disordered" evidence="1">
    <location>
        <begin position="53"/>
        <end position="111"/>
    </location>
</feature>
<accession>A0ABQ3XLS9</accession>
<name>A0ABQ3XLS9_9ACTN</name>
<feature type="region of interest" description="Disordered" evidence="1">
    <location>
        <begin position="1"/>
        <end position="41"/>
    </location>
</feature>
<gene>
    <name evidence="2" type="ORF">Aco03nite_078780</name>
</gene>
<evidence type="ECO:0000313" key="3">
    <source>
        <dbReference type="Proteomes" id="UP000612282"/>
    </source>
</evidence>
<dbReference type="Proteomes" id="UP000612282">
    <property type="component" value="Unassembled WGS sequence"/>
</dbReference>
<feature type="compositionally biased region" description="Polar residues" evidence="1">
    <location>
        <begin position="54"/>
        <end position="72"/>
    </location>
</feature>
<evidence type="ECO:0000256" key="1">
    <source>
        <dbReference type="SAM" id="MobiDB-lite"/>
    </source>
</evidence>
<dbReference type="EMBL" id="BOMG01000097">
    <property type="protein sequence ID" value="GID59474.1"/>
    <property type="molecule type" value="Genomic_DNA"/>
</dbReference>
<protein>
    <submittedName>
        <fullName evidence="2">Uncharacterized protein</fullName>
    </submittedName>
</protein>
<feature type="compositionally biased region" description="Polar residues" evidence="1">
    <location>
        <begin position="1"/>
        <end position="21"/>
    </location>
</feature>
<proteinExistence type="predicted"/>
<organism evidence="2 3">
    <name type="scientific">Actinoplanes couchii</name>
    <dbReference type="NCBI Taxonomy" id="403638"/>
    <lineage>
        <taxon>Bacteria</taxon>
        <taxon>Bacillati</taxon>
        <taxon>Actinomycetota</taxon>
        <taxon>Actinomycetes</taxon>
        <taxon>Micromonosporales</taxon>
        <taxon>Micromonosporaceae</taxon>
        <taxon>Actinoplanes</taxon>
    </lineage>
</organism>
<keyword evidence="3" id="KW-1185">Reference proteome</keyword>
<evidence type="ECO:0000313" key="2">
    <source>
        <dbReference type="EMBL" id="GID59474.1"/>
    </source>
</evidence>